<keyword evidence="2" id="KW-1185">Reference proteome</keyword>
<gene>
    <name evidence="1" type="ORF">FC84_GL001421</name>
</gene>
<dbReference type="AlphaFoldDB" id="A0A0R2BI82"/>
<dbReference type="InterPro" id="IPR027396">
    <property type="entry name" value="DsrEFH-like"/>
</dbReference>
<evidence type="ECO:0000313" key="2">
    <source>
        <dbReference type="Proteomes" id="UP000051813"/>
    </source>
</evidence>
<dbReference type="Pfam" id="PF02635">
    <property type="entry name" value="DsrE"/>
    <property type="match status" value="1"/>
</dbReference>
<dbReference type="STRING" id="1423738.FC84_GL001421"/>
<dbReference type="InterPro" id="IPR003787">
    <property type="entry name" value="Sulphur_relay_DsrE/F-like"/>
</dbReference>
<dbReference type="SUPFAM" id="SSF75169">
    <property type="entry name" value="DsrEFH-like"/>
    <property type="match status" value="1"/>
</dbReference>
<dbReference type="Gene3D" id="3.40.1260.10">
    <property type="entry name" value="DsrEFH-like"/>
    <property type="match status" value="1"/>
</dbReference>
<dbReference type="PATRIC" id="fig|1423738.3.peg.1436"/>
<name>A0A0R2BI82_9LACO</name>
<dbReference type="PANTHER" id="PTHR37691:SF1">
    <property type="entry name" value="BLR3518 PROTEIN"/>
    <property type="match status" value="1"/>
</dbReference>
<dbReference type="PANTHER" id="PTHR37691">
    <property type="entry name" value="BLR3518 PROTEIN"/>
    <property type="match status" value="1"/>
</dbReference>
<sequence length="105" mass="11668">MKIVFHIDELEKWPVAQGNLVNTLVVPNIDMVVVVNGVAITGYLQPEVQKFIAQYQSQIAFHACHNAMQAHDITADQLSKGVKVVPAGIIDLVNLQNQGYRYIKP</sequence>
<evidence type="ECO:0000313" key="1">
    <source>
        <dbReference type="EMBL" id="KRM79247.1"/>
    </source>
</evidence>
<dbReference type="EMBL" id="AYYK01000004">
    <property type="protein sequence ID" value="KRM79247.1"/>
    <property type="molecule type" value="Genomic_DNA"/>
</dbReference>
<organism evidence="1 2">
    <name type="scientific">Lapidilactobacillus dextrinicus DSM 20335</name>
    <dbReference type="NCBI Taxonomy" id="1423738"/>
    <lineage>
        <taxon>Bacteria</taxon>
        <taxon>Bacillati</taxon>
        <taxon>Bacillota</taxon>
        <taxon>Bacilli</taxon>
        <taxon>Lactobacillales</taxon>
        <taxon>Lactobacillaceae</taxon>
        <taxon>Lapidilactobacillus</taxon>
    </lineage>
</organism>
<proteinExistence type="predicted"/>
<comment type="caution">
    <text evidence="1">The sequence shown here is derived from an EMBL/GenBank/DDBJ whole genome shotgun (WGS) entry which is preliminary data.</text>
</comment>
<dbReference type="OrthoDB" id="6412948at2"/>
<dbReference type="Proteomes" id="UP000051813">
    <property type="component" value="Unassembled WGS sequence"/>
</dbReference>
<dbReference type="RefSeq" id="WP_057755100.1">
    <property type="nucleotide sequence ID" value="NZ_AYYK01000004.1"/>
</dbReference>
<reference evidence="1 2" key="1">
    <citation type="journal article" date="2015" name="Genome Announc.">
        <title>Expanding the biotechnology potential of lactobacilli through comparative genomics of 213 strains and associated genera.</title>
        <authorList>
            <person name="Sun Z."/>
            <person name="Harris H.M."/>
            <person name="McCann A."/>
            <person name="Guo C."/>
            <person name="Argimon S."/>
            <person name="Zhang W."/>
            <person name="Yang X."/>
            <person name="Jeffery I.B."/>
            <person name="Cooney J.C."/>
            <person name="Kagawa T.F."/>
            <person name="Liu W."/>
            <person name="Song Y."/>
            <person name="Salvetti E."/>
            <person name="Wrobel A."/>
            <person name="Rasinkangas P."/>
            <person name="Parkhill J."/>
            <person name="Rea M.C."/>
            <person name="O'Sullivan O."/>
            <person name="Ritari J."/>
            <person name="Douillard F.P."/>
            <person name="Paul Ross R."/>
            <person name="Yang R."/>
            <person name="Briner A.E."/>
            <person name="Felis G.E."/>
            <person name="de Vos W.M."/>
            <person name="Barrangou R."/>
            <person name="Klaenhammer T.R."/>
            <person name="Caufield P.W."/>
            <person name="Cui Y."/>
            <person name="Zhang H."/>
            <person name="O'Toole P.W."/>
        </authorList>
    </citation>
    <scope>NUCLEOTIDE SEQUENCE [LARGE SCALE GENOMIC DNA]</scope>
    <source>
        <strain evidence="1 2">DSM 20335</strain>
    </source>
</reference>
<accession>A0A0R2BI82</accession>
<protein>
    <submittedName>
        <fullName evidence="1">Uncharacterized protein</fullName>
    </submittedName>
</protein>